<protein>
    <submittedName>
        <fullName evidence="6">Cation efflux system protein CzcB</fullName>
    </submittedName>
</protein>
<name>A0A6I6MKR7_9CAUL</name>
<dbReference type="RefSeq" id="WP_158764817.1">
    <property type="nucleotide sequence ID" value="NZ_CP047045.1"/>
</dbReference>
<sequence length="341" mass="34679">MLQRSNFIGFLVAAALLAGCGSADGDAESAPAGEGPLVQVVEVASESAPGAVQASGLVGFKREADLAFNAPGVVATIAVDAGDIVQRGQRLATLRRTSVGSNPNEAALARANAERDLARTQELYERGFVSEARLEDARLAVERARDSSVLTAPADGVILRRRADPAQSVAANAAILSFGETGSGVVVRAPVASTSAARVRVGDAAIVRVAGLGDARSGRVARVGAQGDDSTGAFEVEIEVQNAEGLRSGMVAAVEIAALASVATENALIVPTLALLDARADQGVVFVIDAENVARRRPVRTAGVTQNGVLIVDGLAAGERVVSAGAAYVRDGEPVRIAAES</sequence>
<dbReference type="PANTHER" id="PTHR30469:SF38">
    <property type="entry name" value="HLYD FAMILY SECRETION PROTEIN"/>
    <property type="match status" value="1"/>
</dbReference>
<proteinExistence type="inferred from homology"/>
<comment type="similarity">
    <text evidence="1">Belongs to the membrane fusion protein (MFP) (TC 8.A.1) family.</text>
</comment>
<dbReference type="InterPro" id="IPR058647">
    <property type="entry name" value="BSH_CzcB-like"/>
</dbReference>
<evidence type="ECO:0000259" key="4">
    <source>
        <dbReference type="Pfam" id="PF25967"/>
    </source>
</evidence>
<dbReference type="AlphaFoldDB" id="A0A6I6MKR7"/>
<dbReference type="NCBIfam" id="TIGR01730">
    <property type="entry name" value="RND_mfp"/>
    <property type="match status" value="1"/>
</dbReference>
<dbReference type="SUPFAM" id="SSF111369">
    <property type="entry name" value="HlyD-like secretion proteins"/>
    <property type="match status" value="1"/>
</dbReference>
<dbReference type="Pfam" id="PF25967">
    <property type="entry name" value="RND-MFP_C"/>
    <property type="match status" value="1"/>
</dbReference>
<organism evidence="6 7">
    <name type="scientific">Terricaulis silvestris</name>
    <dbReference type="NCBI Taxonomy" id="2686094"/>
    <lineage>
        <taxon>Bacteria</taxon>
        <taxon>Pseudomonadati</taxon>
        <taxon>Pseudomonadota</taxon>
        <taxon>Alphaproteobacteria</taxon>
        <taxon>Caulobacterales</taxon>
        <taxon>Caulobacteraceae</taxon>
        <taxon>Terricaulis</taxon>
    </lineage>
</organism>
<evidence type="ECO:0000259" key="5">
    <source>
        <dbReference type="Pfam" id="PF25973"/>
    </source>
</evidence>
<feature type="domain" description="Multidrug resistance protein MdtA-like C-terminal permuted SH3" evidence="4">
    <location>
        <begin position="266"/>
        <end position="325"/>
    </location>
</feature>
<feature type="chain" id="PRO_5026025500" evidence="2">
    <location>
        <begin position="24"/>
        <end position="341"/>
    </location>
</feature>
<dbReference type="Pfam" id="PF25954">
    <property type="entry name" value="Beta-barrel_RND_2"/>
    <property type="match status" value="1"/>
</dbReference>
<dbReference type="EMBL" id="CP047045">
    <property type="protein sequence ID" value="QGZ93828.1"/>
    <property type="molecule type" value="Genomic_DNA"/>
</dbReference>
<dbReference type="Pfam" id="PF25973">
    <property type="entry name" value="BSH_CzcB"/>
    <property type="match status" value="1"/>
</dbReference>
<dbReference type="PROSITE" id="PS51257">
    <property type="entry name" value="PROKAR_LIPOPROTEIN"/>
    <property type="match status" value="1"/>
</dbReference>
<dbReference type="GO" id="GO:0015562">
    <property type="term" value="F:efflux transmembrane transporter activity"/>
    <property type="evidence" value="ECO:0007669"/>
    <property type="project" value="TreeGrafter"/>
</dbReference>
<evidence type="ECO:0000256" key="2">
    <source>
        <dbReference type="SAM" id="SignalP"/>
    </source>
</evidence>
<keyword evidence="2" id="KW-0732">Signal</keyword>
<feature type="domain" description="CzcB-like barrel-sandwich hybrid" evidence="5">
    <location>
        <begin position="65"/>
        <end position="176"/>
    </location>
</feature>
<reference evidence="7" key="1">
    <citation type="submission" date="2019-12" db="EMBL/GenBank/DDBJ databases">
        <title>Complete genome of Terracaulis silvestris 0127_4.</title>
        <authorList>
            <person name="Vieira S."/>
            <person name="Riedel T."/>
            <person name="Sproer C."/>
            <person name="Pascual J."/>
            <person name="Boedeker C."/>
            <person name="Overmann J."/>
        </authorList>
    </citation>
    <scope>NUCLEOTIDE SEQUENCE [LARGE SCALE GENOMIC DNA]</scope>
    <source>
        <strain evidence="7">0127_4</strain>
    </source>
</reference>
<feature type="signal peptide" evidence="2">
    <location>
        <begin position="1"/>
        <end position="23"/>
    </location>
</feature>
<dbReference type="Gene3D" id="2.40.420.20">
    <property type="match status" value="1"/>
</dbReference>
<dbReference type="Proteomes" id="UP000431269">
    <property type="component" value="Chromosome"/>
</dbReference>
<dbReference type="InterPro" id="IPR058627">
    <property type="entry name" value="MdtA-like_C"/>
</dbReference>
<keyword evidence="7" id="KW-1185">Reference proteome</keyword>
<dbReference type="InterPro" id="IPR058792">
    <property type="entry name" value="Beta-barrel_RND_2"/>
</dbReference>
<gene>
    <name evidence="6" type="primary">czcB</name>
    <name evidence="6" type="ORF">DSM104635_00642</name>
</gene>
<evidence type="ECO:0000313" key="6">
    <source>
        <dbReference type="EMBL" id="QGZ93828.1"/>
    </source>
</evidence>
<dbReference type="Gene3D" id="2.40.30.170">
    <property type="match status" value="1"/>
</dbReference>
<evidence type="ECO:0000259" key="3">
    <source>
        <dbReference type="Pfam" id="PF25954"/>
    </source>
</evidence>
<feature type="domain" description="CusB-like beta-barrel" evidence="3">
    <location>
        <begin position="187"/>
        <end position="258"/>
    </location>
</feature>
<dbReference type="GO" id="GO:1990281">
    <property type="term" value="C:efflux pump complex"/>
    <property type="evidence" value="ECO:0007669"/>
    <property type="project" value="TreeGrafter"/>
</dbReference>
<dbReference type="Gene3D" id="2.40.50.100">
    <property type="match status" value="1"/>
</dbReference>
<dbReference type="InterPro" id="IPR006143">
    <property type="entry name" value="RND_pump_MFP"/>
</dbReference>
<evidence type="ECO:0000313" key="7">
    <source>
        <dbReference type="Proteomes" id="UP000431269"/>
    </source>
</evidence>
<dbReference type="KEGG" id="tsv:DSM104635_00642"/>
<evidence type="ECO:0000256" key="1">
    <source>
        <dbReference type="ARBA" id="ARBA00009477"/>
    </source>
</evidence>
<dbReference type="PANTHER" id="PTHR30469">
    <property type="entry name" value="MULTIDRUG RESISTANCE PROTEIN MDTA"/>
    <property type="match status" value="1"/>
</dbReference>
<accession>A0A6I6MKR7</accession>